<organism evidence="2 3">
    <name type="scientific">Variovorax robiniae</name>
    <dbReference type="NCBI Taxonomy" id="1836199"/>
    <lineage>
        <taxon>Bacteria</taxon>
        <taxon>Pseudomonadati</taxon>
        <taxon>Pseudomonadota</taxon>
        <taxon>Betaproteobacteria</taxon>
        <taxon>Burkholderiales</taxon>
        <taxon>Comamonadaceae</taxon>
        <taxon>Variovorax</taxon>
    </lineage>
</organism>
<dbReference type="InterPro" id="IPR031044">
    <property type="entry name" value="Small_Trp_rich"/>
</dbReference>
<keyword evidence="1" id="KW-0812">Transmembrane</keyword>
<evidence type="ECO:0000256" key="1">
    <source>
        <dbReference type="SAM" id="Phobius"/>
    </source>
</evidence>
<dbReference type="NCBIfam" id="TIGR04438">
    <property type="entry name" value="small_Trp_rich"/>
    <property type="match status" value="1"/>
</dbReference>
<keyword evidence="3" id="KW-1185">Reference proteome</keyword>
<proteinExistence type="predicted"/>
<accession>A0ABU8X9H4</accession>
<protein>
    <submittedName>
        <fullName evidence="2">TIGR04438 family Trp-rich protein</fullName>
    </submittedName>
</protein>
<name>A0ABU8X9H4_9BURK</name>
<gene>
    <name evidence="2" type="ORF">WKW79_17945</name>
</gene>
<reference evidence="2 3" key="1">
    <citation type="submission" date="2024-03" db="EMBL/GenBank/DDBJ databases">
        <title>Novel species of the genus Variovorax.</title>
        <authorList>
            <person name="Liu Q."/>
            <person name="Xin Y.-H."/>
        </authorList>
    </citation>
    <scope>NUCLEOTIDE SEQUENCE [LARGE SCALE GENOMIC DNA]</scope>
    <source>
        <strain evidence="2 3">KACC 18901</strain>
    </source>
</reference>
<dbReference type="RefSeq" id="WP_340336534.1">
    <property type="nucleotide sequence ID" value="NZ_JBBKZS010000007.1"/>
</dbReference>
<evidence type="ECO:0000313" key="3">
    <source>
        <dbReference type="Proteomes" id="UP001367030"/>
    </source>
</evidence>
<sequence length="86" mass="10191">MWFLLLGVLGVALKYFEIGPVATLSWWIVLIPFALAVVWWAWADWSGYTKRQVIKKENERRAERIDRQRSRLGMLNSPSRRKRSKS</sequence>
<evidence type="ECO:0000313" key="2">
    <source>
        <dbReference type="EMBL" id="MEJ8856467.1"/>
    </source>
</evidence>
<feature type="transmembrane region" description="Helical" evidence="1">
    <location>
        <begin position="24"/>
        <end position="42"/>
    </location>
</feature>
<keyword evidence="1" id="KW-1133">Transmembrane helix</keyword>
<keyword evidence="1" id="KW-0472">Membrane</keyword>
<dbReference type="Proteomes" id="UP001367030">
    <property type="component" value="Unassembled WGS sequence"/>
</dbReference>
<comment type="caution">
    <text evidence="2">The sequence shown here is derived from an EMBL/GenBank/DDBJ whole genome shotgun (WGS) entry which is preliminary data.</text>
</comment>
<dbReference type="EMBL" id="JBBKZS010000007">
    <property type="protein sequence ID" value="MEJ8856467.1"/>
    <property type="molecule type" value="Genomic_DNA"/>
</dbReference>